<sequence length="109" mass="12296">MEAECLSVDRIVVGAIDVVLAMIAWMQTSITLSPMEVAIRPILVDHVWLTALRSLLSLEYWIEVELLAMHRVGLRCSTMHDADAWSLKWRRPAVLEVRQADGACPLLDL</sequence>
<dbReference type="STRING" id="243090.RB4373"/>
<proteinExistence type="predicted"/>
<name>Q7USQ1_RHOBA</name>
<dbReference type="AlphaFoldDB" id="Q7USQ1"/>
<organism evidence="1 2">
    <name type="scientific">Rhodopirellula baltica (strain DSM 10527 / NCIMB 13988 / SH1)</name>
    <dbReference type="NCBI Taxonomy" id="243090"/>
    <lineage>
        <taxon>Bacteria</taxon>
        <taxon>Pseudomonadati</taxon>
        <taxon>Planctomycetota</taxon>
        <taxon>Planctomycetia</taxon>
        <taxon>Pirellulales</taxon>
        <taxon>Pirellulaceae</taxon>
        <taxon>Rhodopirellula</taxon>
    </lineage>
</organism>
<dbReference type="EnsemblBacteria" id="CAD73745">
    <property type="protein sequence ID" value="CAD73745"/>
    <property type="gene ID" value="RB4373"/>
</dbReference>
<dbReference type="EMBL" id="BX294140">
    <property type="protein sequence ID" value="CAD73745.1"/>
    <property type="molecule type" value="Genomic_DNA"/>
</dbReference>
<protein>
    <submittedName>
        <fullName evidence="1">Uncharacterized protein</fullName>
    </submittedName>
</protein>
<accession>Q7USQ1</accession>
<gene>
    <name evidence="1" type="ordered locus">RB4373</name>
</gene>
<dbReference type="InParanoid" id="Q7USQ1"/>
<evidence type="ECO:0000313" key="2">
    <source>
        <dbReference type="Proteomes" id="UP000001025"/>
    </source>
</evidence>
<dbReference type="PATRIC" id="fig|243090.15.peg.2032"/>
<dbReference type="KEGG" id="rba:RB4373"/>
<dbReference type="HOGENOM" id="CLU_2181855_0_0_0"/>
<dbReference type="Proteomes" id="UP000001025">
    <property type="component" value="Chromosome"/>
</dbReference>
<evidence type="ECO:0000313" key="1">
    <source>
        <dbReference type="EMBL" id="CAD73745.1"/>
    </source>
</evidence>
<keyword evidence="2" id="KW-1185">Reference proteome</keyword>
<reference evidence="1 2" key="1">
    <citation type="journal article" date="2003" name="Proc. Natl. Acad. Sci. U.S.A.">
        <title>Complete genome sequence of the marine planctomycete Pirellula sp. strain 1.</title>
        <authorList>
            <person name="Gloeckner F.O."/>
            <person name="Kube M."/>
            <person name="Bauer M."/>
            <person name="Teeling H."/>
            <person name="Lombardot T."/>
            <person name="Ludwig W."/>
            <person name="Gade D."/>
            <person name="Beck A."/>
            <person name="Borzym K."/>
            <person name="Heitmann K."/>
            <person name="Rabus R."/>
            <person name="Schlesner H."/>
            <person name="Amann R."/>
            <person name="Reinhardt R."/>
        </authorList>
    </citation>
    <scope>NUCLEOTIDE SEQUENCE [LARGE SCALE GENOMIC DNA]</scope>
    <source>
        <strain evidence="2">DSM 10527 / NCIMB 13988 / SH1</strain>
    </source>
</reference>